<sequence length="130" mass="14825">MAPSGDSELPVDITRRHGNERRSLQRARRELLLCIHKLCLPPPVPSISPRSLLSNRESSGDLKREEQQEATKDFLKKPKTERGTEVRFTHPDVTRLHPELRTGLHSGIISVILGFDLNVSSQRDELRLRC</sequence>
<dbReference type="AlphaFoldDB" id="A0A4Z2EY95"/>
<evidence type="ECO:0000313" key="3">
    <source>
        <dbReference type="Proteomes" id="UP000314294"/>
    </source>
</evidence>
<accession>A0A4Z2EY95</accession>
<keyword evidence="3" id="KW-1185">Reference proteome</keyword>
<feature type="compositionally biased region" description="Basic and acidic residues" evidence="1">
    <location>
        <begin position="13"/>
        <end position="23"/>
    </location>
</feature>
<proteinExistence type="predicted"/>
<evidence type="ECO:0000256" key="1">
    <source>
        <dbReference type="SAM" id="MobiDB-lite"/>
    </source>
</evidence>
<organism evidence="2 3">
    <name type="scientific">Liparis tanakae</name>
    <name type="common">Tanaka's snailfish</name>
    <dbReference type="NCBI Taxonomy" id="230148"/>
    <lineage>
        <taxon>Eukaryota</taxon>
        <taxon>Metazoa</taxon>
        <taxon>Chordata</taxon>
        <taxon>Craniata</taxon>
        <taxon>Vertebrata</taxon>
        <taxon>Euteleostomi</taxon>
        <taxon>Actinopterygii</taxon>
        <taxon>Neopterygii</taxon>
        <taxon>Teleostei</taxon>
        <taxon>Neoteleostei</taxon>
        <taxon>Acanthomorphata</taxon>
        <taxon>Eupercaria</taxon>
        <taxon>Perciformes</taxon>
        <taxon>Cottioidei</taxon>
        <taxon>Cottales</taxon>
        <taxon>Liparidae</taxon>
        <taxon>Liparis</taxon>
    </lineage>
</organism>
<comment type="caution">
    <text evidence="2">The sequence shown here is derived from an EMBL/GenBank/DDBJ whole genome shotgun (WGS) entry which is preliminary data.</text>
</comment>
<feature type="region of interest" description="Disordered" evidence="1">
    <location>
        <begin position="1"/>
        <end position="23"/>
    </location>
</feature>
<name>A0A4Z2EY95_9TELE</name>
<gene>
    <name evidence="2" type="ORF">EYF80_055978</name>
</gene>
<evidence type="ECO:0000313" key="2">
    <source>
        <dbReference type="EMBL" id="TNN33855.1"/>
    </source>
</evidence>
<feature type="compositionally biased region" description="Basic and acidic residues" evidence="1">
    <location>
        <begin position="58"/>
        <end position="83"/>
    </location>
</feature>
<dbReference type="Proteomes" id="UP000314294">
    <property type="component" value="Unassembled WGS sequence"/>
</dbReference>
<dbReference type="EMBL" id="SRLO01002111">
    <property type="protein sequence ID" value="TNN33855.1"/>
    <property type="molecule type" value="Genomic_DNA"/>
</dbReference>
<feature type="compositionally biased region" description="Polar residues" evidence="1">
    <location>
        <begin position="48"/>
        <end position="57"/>
    </location>
</feature>
<protein>
    <submittedName>
        <fullName evidence="2">Uncharacterized protein</fullName>
    </submittedName>
</protein>
<reference evidence="2 3" key="1">
    <citation type="submission" date="2019-03" db="EMBL/GenBank/DDBJ databases">
        <title>First draft genome of Liparis tanakae, snailfish: a comprehensive survey of snailfish specific genes.</title>
        <authorList>
            <person name="Kim W."/>
            <person name="Song I."/>
            <person name="Jeong J.-H."/>
            <person name="Kim D."/>
            <person name="Kim S."/>
            <person name="Ryu S."/>
            <person name="Song J.Y."/>
            <person name="Lee S.K."/>
        </authorList>
    </citation>
    <scope>NUCLEOTIDE SEQUENCE [LARGE SCALE GENOMIC DNA]</scope>
    <source>
        <tissue evidence="2">Muscle</tissue>
    </source>
</reference>
<feature type="region of interest" description="Disordered" evidence="1">
    <location>
        <begin position="41"/>
        <end position="83"/>
    </location>
</feature>